<keyword evidence="3" id="KW-0732">Signal</keyword>
<dbReference type="AlphaFoldDB" id="A0A1X1RLP9"/>
<proteinExistence type="inferred from homology"/>
<evidence type="ECO:0000313" key="5">
    <source>
        <dbReference type="EMBL" id="ORV09199.1"/>
    </source>
</evidence>
<dbReference type="EMBL" id="PDKV01000047">
    <property type="protein sequence ID" value="PIB73744.1"/>
    <property type="molecule type" value="Genomic_DNA"/>
</dbReference>
<protein>
    <submittedName>
        <fullName evidence="5">1,3-beta-glucanase</fullName>
    </submittedName>
</protein>
<organism evidence="5 7">
    <name type="scientific">Mycobacterium celatum</name>
    <dbReference type="NCBI Taxonomy" id="28045"/>
    <lineage>
        <taxon>Bacteria</taxon>
        <taxon>Bacillati</taxon>
        <taxon>Actinomycetota</taxon>
        <taxon>Actinomycetes</taxon>
        <taxon>Mycobacteriales</taxon>
        <taxon>Mycobacteriaceae</taxon>
        <taxon>Mycobacterium</taxon>
    </lineage>
</organism>
<reference evidence="5 7" key="1">
    <citation type="submission" date="2016-01" db="EMBL/GenBank/DDBJ databases">
        <title>The new phylogeny of the genus Mycobacterium.</title>
        <authorList>
            <person name="Tarcisio F."/>
            <person name="Conor M."/>
            <person name="Antonella G."/>
            <person name="Elisabetta G."/>
            <person name="Giulia F.S."/>
            <person name="Sara T."/>
            <person name="Anna F."/>
            <person name="Clotilde B."/>
            <person name="Roberto B."/>
            <person name="Veronica D.S."/>
            <person name="Fabio R."/>
            <person name="Monica P."/>
            <person name="Olivier J."/>
            <person name="Enrico T."/>
            <person name="Nicola S."/>
        </authorList>
    </citation>
    <scope>NUCLEOTIDE SEQUENCE [LARGE SCALE GENOMIC DNA]</scope>
    <source>
        <strain evidence="5 7">DSM 44243</strain>
    </source>
</reference>
<dbReference type="PANTHER" id="PTHR10963">
    <property type="entry name" value="GLYCOSYL HYDROLASE-RELATED"/>
    <property type="match status" value="1"/>
</dbReference>
<feature type="chain" id="PRO_5044567964" evidence="3">
    <location>
        <begin position="23"/>
        <end position="294"/>
    </location>
</feature>
<dbReference type="Pfam" id="PF00722">
    <property type="entry name" value="Glyco_hydro_16"/>
    <property type="match status" value="1"/>
</dbReference>
<reference evidence="6 8" key="2">
    <citation type="journal article" date="2017" name="Infect. Genet. Evol.">
        <title>The new phylogeny of the genus Mycobacterium: The old and the news.</title>
        <authorList>
            <person name="Tortoli E."/>
            <person name="Fedrizzi T."/>
            <person name="Meehan C.J."/>
            <person name="Trovato A."/>
            <person name="Grottola A."/>
            <person name="Giacobazzi E."/>
            <person name="Serpini G.F."/>
            <person name="Tagliazucchi S."/>
            <person name="Fabio A."/>
            <person name="Bettua C."/>
            <person name="Bertorelli R."/>
            <person name="Frascaro F."/>
            <person name="De Sanctis V."/>
            <person name="Pecorari M."/>
            <person name="Jousson O."/>
            <person name="Segata N."/>
            <person name="Cirillo D.M."/>
        </authorList>
    </citation>
    <scope>NUCLEOTIDE SEQUENCE [LARGE SCALE GENOMIC DNA]</scope>
    <source>
        <strain evidence="6 8">NCTC 12882</strain>
    </source>
</reference>
<evidence type="ECO:0000256" key="2">
    <source>
        <dbReference type="SAM" id="MobiDB-lite"/>
    </source>
</evidence>
<dbReference type="InterPro" id="IPR000757">
    <property type="entry name" value="Beta-glucanase-like"/>
</dbReference>
<dbReference type="PROSITE" id="PS51762">
    <property type="entry name" value="GH16_2"/>
    <property type="match status" value="1"/>
</dbReference>
<evidence type="ECO:0000256" key="1">
    <source>
        <dbReference type="ARBA" id="ARBA00006865"/>
    </source>
</evidence>
<evidence type="ECO:0000313" key="7">
    <source>
        <dbReference type="Proteomes" id="UP000193907"/>
    </source>
</evidence>
<dbReference type="Proteomes" id="UP000193907">
    <property type="component" value="Unassembled WGS sequence"/>
</dbReference>
<dbReference type="SUPFAM" id="SSF49899">
    <property type="entry name" value="Concanavalin A-like lectins/glucanases"/>
    <property type="match status" value="1"/>
</dbReference>
<comment type="caution">
    <text evidence="5">The sequence shown here is derived from an EMBL/GenBank/DDBJ whole genome shotgun (WGS) entry which is preliminary data.</text>
</comment>
<dbReference type="InterPro" id="IPR013320">
    <property type="entry name" value="ConA-like_dom_sf"/>
</dbReference>
<feature type="compositionally biased region" description="Pro residues" evidence="2">
    <location>
        <begin position="36"/>
        <end position="47"/>
    </location>
</feature>
<feature type="region of interest" description="Disordered" evidence="2">
    <location>
        <begin position="28"/>
        <end position="50"/>
    </location>
</feature>
<dbReference type="PROSITE" id="PS51318">
    <property type="entry name" value="TAT"/>
    <property type="match status" value="1"/>
</dbReference>
<dbReference type="CDD" id="cd08023">
    <property type="entry name" value="GH16_laminarinase_like"/>
    <property type="match status" value="1"/>
</dbReference>
<dbReference type="Gene3D" id="2.60.120.200">
    <property type="match status" value="1"/>
</dbReference>
<evidence type="ECO:0000256" key="3">
    <source>
        <dbReference type="SAM" id="SignalP"/>
    </source>
</evidence>
<dbReference type="GO" id="GO:0005975">
    <property type="term" value="P:carbohydrate metabolic process"/>
    <property type="evidence" value="ECO:0007669"/>
    <property type="project" value="InterPro"/>
</dbReference>
<comment type="similarity">
    <text evidence="1">Belongs to the glycosyl hydrolase 16 family.</text>
</comment>
<dbReference type="EMBL" id="LQOM01000040">
    <property type="protein sequence ID" value="ORV09199.1"/>
    <property type="molecule type" value="Genomic_DNA"/>
</dbReference>
<gene>
    <name evidence="5" type="ORF">AWB95_18000</name>
    <name evidence="6" type="ORF">CQY23_22685</name>
</gene>
<accession>A0A1X1RLP9</accession>
<dbReference type="InterPro" id="IPR050546">
    <property type="entry name" value="Glycosyl_Hydrlase_16"/>
</dbReference>
<evidence type="ECO:0000259" key="4">
    <source>
        <dbReference type="PROSITE" id="PS51762"/>
    </source>
</evidence>
<feature type="domain" description="GH16" evidence="4">
    <location>
        <begin position="33"/>
        <end position="294"/>
    </location>
</feature>
<dbReference type="PANTHER" id="PTHR10963:SF55">
    <property type="entry name" value="GLYCOSIDE HYDROLASE FAMILY 16 PROTEIN"/>
    <property type="match status" value="1"/>
</dbReference>
<keyword evidence="7" id="KW-1185">Reference proteome</keyword>
<dbReference type="STRING" id="28045.AWB95_18000"/>
<sequence length="294" mass="32298">MVVQGMNRRSVMLMFGIGAVAAATPLPKARAHPSRPTAPVPPAPAAPAPGATTGGFLFHDEFDGPAGSAPDPSKWTVSNHRTPVKNPVGFDRPEFWGQYRDSRENVFLDGNSNLVLRATHDGNAYYGGLVSGNWRGTIGTTWEARIKLNCLTGGCWPAWWLSNDFPEREGEVDVLEWYGNHEWPAGTTVHADPFGTAFETHPIGVDGGWHTWRVTWNQTGFYFWEDYVDGAEPYFSVPATGIEDLNDPIRKWPFNDPDYNMFPVLNLAVGGSGGGDPATGSYPADMLIDWVRVF</sequence>
<dbReference type="OrthoDB" id="9809583at2"/>
<evidence type="ECO:0000313" key="6">
    <source>
        <dbReference type="EMBL" id="PIB73744.1"/>
    </source>
</evidence>
<dbReference type="GO" id="GO:0004553">
    <property type="term" value="F:hydrolase activity, hydrolyzing O-glycosyl compounds"/>
    <property type="evidence" value="ECO:0007669"/>
    <property type="project" value="InterPro"/>
</dbReference>
<evidence type="ECO:0000313" key="8">
    <source>
        <dbReference type="Proteomes" id="UP000230971"/>
    </source>
</evidence>
<dbReference type="Proteomes" id="UP000230971">
    <property type="component" value="Unassembled WGS sequence"/>
</dbReference>
<name>A0A1X1RLP9_MYCCE</name>
<feature type="signal peptide" evidence="3">
    <location>
        <begin position="1"/>
        <end position="22"/>
    </location>
</feature>
<dbReference type="InterPro" id="IPR006311">
    <property type="entry name" value="TAT_signal"/>
</dbReference>